<dbReference type="EMBL" id="PSQE01000006">
    <property type="protein sequence ID" value="RHN49911.1"/>
    <property type="molecule type" value="Genomic_DNA"/>
</dbReference>
<sequence>MSRHADFVEDQIITKLNDLCSSNEEVVLIVIACYFGVEEGIDMWLSEKETIFLLSDCVSMMVAHDTCDVLMSLVGFMQCTLQVAVLFKMEDLLCILMRWKIYLVRNCLNMLRLLKLLNLLMIHLICLSPMVYKSRRGETPVLLEELLVGM</sequence>
<gene>
    <name evidence="1" type="ORF">MtrunA17_Chr6g0451701</name>
</gene>
<dbReference type="AlphaFoldDB" id="A0A396HBJ1"/>
<dbReference type="Proteomes" id="UP000265566">
    <property type="component" value="Chromosome 6"/>
</dbReference>
<name>A0A396HBJ1_MEDTR</name>
<comment type="caution">
    <text evidence="1">The sequence shown here is derived from an EMBL/GenBank/DDBJ whole genome shotgun (WGS) entry which is preliminary data.</text>
</comment>
<accession>A0A396HBJ1</accession>
<evidence type="ECO:0000313" key="1">
    <source>
        <dbReference type="EMBL" id="RHN49911.1"/>
    </source>
</evidence>
<dbReference type="Gramene" id="rna34143">
    <property type="protein sequence ID" value="RHN49911.1"/>
    <property type="gene ID" value="gene34143"/>
</dbReference>
<proteinExistence type="predicted"/>
<reference evidence="1" key="1">
    <citation type="journal article" date="2018" name="Nat. Plants">
        <title>Whole-genome landscape of Medicago truncatula symbiotic genes.</title>
        <authorList>
            <person name="Pecrix Y."/>
            <person name="Gamas P."/>
            <person name="Carrere S."/>
        </authorList>
    </citation>
    <scope>NUCLEOTIDE SEQUENCE</scope>
    <source>
        <tissue evidence="1">Leaves</tissue>
    </source>
</reference>
<organism evidence="1">
    <name type="scientific">Medicago truncatula</name>
    <name type="common">Barrel medic</name>
    <name type="synonym">Medicago tribuloides</name>
    <dbReference type="NCBI Taxonomy" id="3880"/>
    <lineage>
        <taxon>Eukaryota</taxon>
        <taxon>Viridiplantae</taxon>
        <taxon>Streptophyta</taxon>
        <taxon>Embryophyta</taxon>
        <taxon>Tracheophyta</taxon>
        <taxon>Spermatophyta</taxon>
        <taxon>Magnoliopsida</taxon>
        <taxon>eudicotyledons</taxon>
        <taxon>Gunneridae</taxon>
        <taxon>Pentapetalae</taxon>
        <taxon>rosids</taxon>
        <taxon>fabids</taxon>
        <taxon>Fabales</taxon>
        <taxon>Fabaceae</taxon>
        <taxon>Papilionoideae</taxon>
        <taxon>50 kb inversion clade</taxon>
        <taxon>NPAAA clade</taxon>
        <taxon>Hologalegina</taxon>
        <taxon>IRL clade</taxon>
        <taxon>Trifolieae</taxon>
        <taxon>Medicago</taxon>
    </lineage>
</organism>
<protein>
    <submittedName>
        <fullName evidence="1">Uncharacterized protein</fullName>
    </submittedName>
</protein>